<gene>
    <name evidence="2" type="ORF">ALAG00032_LOCUS3606</name>
</gene>
<proteinExistence type="predicted"/>
<dbReference type="AlphaFoldDB" id="A0A7S3NIP6"/>
<sequence>MSQFSAPFSEDGGGATTMFRMLAREEQKKLAKLKAEGSNISEIKATEKRLEHLLQRIQAMPSNKKNAEKAPRPTYDSEKRETVKIGDDQSFGSVCDCCGKATERKVQTGRTISKFCSSDCQRKGWGRHLERVRRDDKSQEKWAEIEKVAQEQDEQWRKETTARLACEKELDVDFLGVVRGKCDDTGCSGYVQARGVPRNIKPTYNSEGKIEQVGVWSWNRTDHMACRRCGAPSTEHEDLTQKLVDENKRLKAIAKNTPRKPKSLSTSKLTSSPTATADFFYASRNSPQTTGQSQPQNDDDSTIDITNIDAQQQQFSRDYLSGLPIKELKLLCVRFSVDITGLVDKADIVQALFFATTLPSSKSK</sequence>
<protein>
    <submittedName>
        <fullName evidence="2">Uncharacterized protein</fullName>
    </submittedName>
</protein>
<dbReference type="EMBL" id="HBIJ01005117">
    <property type="protein sequence ID" value="CAE0362865.1"/>
    <property type="molecule type" value="Transcribed_RNA"/>
</dbReference>
<evidence type="ECO:0000313" key="2">
    <source>
        <dbReference type="EMBL" id="CAE0362865.1"/>
    </source>
</evidence>
<reference evidence="2" key="1">
    <citation type="submission" date="2021-01" db="EMBL/GenBank/DDBJ databases">
        <authorList>
            <person name="Corre E."/>
            <person name="Pelletier E."/>
            <person name="Niang G."/>
            <person name="Scheremetjew M."/>
            <person name="Finn R."/>
            <person name="Kale V."/>
            <person name="Holt S."/>
            <person name="Cochrane G."/>
            <person name="Meng A."/>
            <person name="Brown T."/>
            <person name="Cohen L."/>
        </authorList>
    </citation>
    <scope>NUCLEOTIDE SEQUENCE</scope>
    <source>
        <strain evidence="2">CCMP1510</strain>
    </source>
</reference>
<accession>A0A7S3NIP6</accession>
<feature type="compositionally biased region" description="Basic and acidic residues" evidence="1">
    <location>
        <begin position="65"/>
        <end position="82"/>
    </location>
</feature>
<evidence type="ECO:0000256" key="1">
    <source>
        <dbReference type="SAM" id="MobiDB-lite"/>
    </source>
</evidence>
<feature type="region of interest" description="Disordered" evidence="1">
    <location>
        <begin position="58"/>
        <end position="82"/>
    </location>
</feature>
<name>A0A7S3NIP6_9STRA</name>
<organism evidence="2">
    <name type="scientific">Aureoumbra lagunensis</name>
    <dbReference type="NCBI Taxonomy" id="44058"/>
    <lineage>
        <taxon>Eukaryota</taxon>
        <taxon>Sar</taxon>
        <taxon>Stramenopiles</taxon>
        <taxon>Ochrophyta</taxon>
        <taxon>Pelagophyceae</taxon>
        <taxon>Pelagomonadales</taxon>
        <taxon>Aureoumbra</taxon>
    </lineage>
</organism>